<keyword evidence="4 7" id="KW-0479">Metal-binding</keyword>
<dbReference type="SMART" id="SM00849">
    <property type="entry name" value="Lactamase_B"/>
    <property type="match status" value="1"/>
</dbReference>
<dbReference type="RefSeq" id="WP_106160299.1">
    <property type="nucleotide sequence ID" value="NZ_PVTT01000002.1"/>
</dbReference>
<feature type="binding site" evidence="7">
    <location>
        <position position="61"/>
    </location>
    <ligand>
        <name>Zn(2+)</name>
        <dbReference type="ChEBI" id="CHEBI:29105"/>
        <label>2</label>
    </ligand>
</feature>
<evidence type="ECO:0000256" key="5">
    <source>
        <dbReference type="ARBA" id="ARBA00022801"/>
    </source>
</evidence>
<dbReference type="PIRSF" id="PIRSF005457">
    <property type="entry name" value="Glx"/>
    <property type="match status" value="1"/>
</dbReference>
<dbReference type="CDD" id="cd07723">
    <property type="entry name" value="hydroxyacylglutathione_hydrolase_MBL-fold"/>
    <property type="match status" value="1"/>
</dbReference>
<keyword evidence="5 7" id="KW-0378">Hydrolase</keyword>
<comment type="subunit">
    <text evidence="7">Monomer.</text>
</comment>
<dbReference type="InterPro" id="IPR001279">
    <property type="entry name" value="Metallo-B-lactamas"/>
</dbReference>
<feature type="binding site" evidence="7">
    <location>
        <position position="171"/>
    </location>
    <ligand>
        <name>Zn(2+)</name>
        <dbReference type="ChEBI" id="CHEBI:29105"/>
        <label>2</label>
    </ligand>
</feature>
<comment type="catalytic activity">
    <reaction evidence="1 7">
        <text>an S-(2-hydroxyacyl)glutathione + H2O = a 2-hydroxy carboxylate + glutathione + H(+)</text>
        <dbReference type="Rhea" id="RHEA:21864"/>
        <dbReference type="ChEBI" id="CHEBI:15377"/>
        <dbReference type="ChEBI" id="CHEBI:15378"/>
        <dbReference type="ChEBI" id="CHEBI:57925"/>
        <dbReference type="ChEBI" id="CHEBI:58896"/>
        <dbReference type="ChEBI" id="CHEBI:71261"/>
        <dbReference type="EC" id="3.1.2.6"/>
    </reaction>
</comment>
<evidence type="ECO:0000256" key="7">
    <source>
        <dbReference type="HAMAP-Rule" id="MF_01374"/>
    </source>
</evidence>
<dbReference type="SUPFAM" id="SSF56281">
    <property type="entry name" value="Metallo-hydrolase/oxidoreductase"/>
    <property type="match status" value="1"/>
</dbReference>
<evidence type="ECO:0000256" key="4">
    <source>
        <dbReference type="ARBA" id="ARBA00022723"/>
    </source>
</evidence>
<dbReference type="EC" id="3.1.2.6" evidence="7"/>
<gene>
    <name evidence="7" type="primary">gloB</name>
    <name evidence="9" type="ORF">BCF33_1465</name>
</gene>
<feature type="binding site" evidence="7">
    <location>
        <position position="133"/>
    </location>
    <ligand>
        <name>Zn(2+)</name>
        <dbReference type="ChEBI" id="CHEBI:29105"/>
        <label>1</label>
    </ligand>
</feature>
<dbReference type="Proteomes" id="UP000238801">
    <property type="component" value="Unassembled WGS sequence"/>
</dbReference>
<evidence type="ECO:0000313" key="10">
    <source>
        <dbReference type="Proteomes" id="UP000238801"/>
    </source>
</evidence>
<evidence type="ECO:0000313" key="9">
    <source>
        <dbReference type="EMBL" id="PRY92615.1"/>
    </source>
</evidence>
<dbReference type="InterPro" id="IPR032282">
    <property type="entry name" value="HAGH_C"/>
</dbReference>
<feature type="binding site" evidence="7">
    <location>
        <position position="56"/>
    </location>
    <ligand>
        <name>Zn(2+)</name>
        <dbReference type="ChEBI" id="CHEBI:29105"/>
        <label>1</label>
    </ligand>
</feature>
<dbReference type="InterPro" id="IPR035680">
    <property type="entry name" value="Clx_II_MBL"/>
</dbReference>
<dbReference type="EMBL" id="PVTT01000002">
    <property type="protein sequence ID" value="PRY92615.1"/>
    <property type="molecule type" value="Genomic_DNA"/>
</dbReference>
<proteinExistence type="inferred from homology"/>
<dbReference type="Pfam" id="PF16123">
    <property type="entry name" value="HAGH_C"/>
    <property type="match status" value="1"/>
</dbReference>
<feature type="binding site" evidence="7">
    <location>
        <position position="114"/>
    </location>
    <ligand>
        <name>Zn(2+)</name>
        <dbReference type="ChEBI" id="CHEBI:29105"/>
        <label>1</label>
    </ligand>
</feature>
<keyword evidence="10" id="KW-1185">Reference proteome</keyword>
<name>A0A2T0X149_9RHOB</name>
<evidence type="ECO:0000256" key="3">
    <source>
        <dbReference type="ARBA" id="ARBA00006759"/>
    </source>
</evidence>
<evidence type="ECO:0000259" key="8">
    <source>
        <dbReference type="SMART" id="SM00849"/>
    </source>
</evidence>
<comment type="similarity">
    <text evidence="3 7">Belongs to the metallo-beta-lactamase superfamily. Glyoxalase II family.</text>
</comment>
<accession>A0A2T0X149</accession>
<dbReference type="InterPro" id="IPR036866">
    <property type="entry name" value="RibonucZ/Hydroxyglut_hydro"/>
</dbReference>
<dbReference type="GO" id="GO:0019243">
    <property type="term" value="P:methylglyoxal catabolic process to D-lactate via S-lactoyl-glutathione"/>
    <property type="evidence" value="ECO:0007669"/>
    <property type="project" value="UniProtKB-UniRule"/>
</dbReference>
<evidence type="ECO:0000256" key="1">
    <source>
        <dbReference type="ARBA" id="ARBA00001623"/>
    </source>
</evidence>
<feature type="binding site" evidence="7">
    <location>
        <position position="58"/>
    </location>
    <ligand>
        <name>Zn(2+)</name>
        <dbReference type="ChEBI" id="CHEBI:29105"/>
        <label>1</label>
    </ligand>
</feature>
<organism evidence="9 10">
    <name type="scientific">Hasllibacter halocynthiae</name>
    <dbReference type="NCBI Taxonomy" id="595589"/>
    <lineage>
        <taxon>Bacteria</taxon>
        <taxon>Pseudomonadati</taxon>
        <taxon>Pseudomonadota</taxon>
        <taxon>Alphaproteobacteria</taxon>
        <taxon>Rhodobacterales</taxon>
        <taxon>Roseobacteraceae</taxon>
        <taxon>Hasllibacter</taxon>
    </lineage>
</organism>
<dbReference type="UniPathway" id="UPA00619">
    <property type="reaction ID" value="UER00676"/>
</dbReference>
<reference evidence="9 10" key="1">
    <citation type="submission" date="2018-03" db="EMBL/GenBank/DDBJ databases">
        <title>Genomic Encyclopedia of Archaeal and Bacterial Type Strains, Phase II (KMG-II): from individual species to whole genera.</title>
        <authorList>
            <person name="Goeker M."/>
        </authorList>
    </citation>
    <scope>NUCLEOTIDE SEQUENCE [LARGE SCALE GENOMIC DNA]</scope>
    <source>
        <strain evidence="9 10">DSM 29318</strain>
    </source>
</reference>
<comment type="cofactor">
    <cofactor evidence="7">
        <name>Zn(2+)</name>
        <dbReference type="ChEBI" id="CHEBI:29105"/>
    </cofactor>
    <text evidence="7">Binds 2 Zn(2+) ions per subunit.</text>
</comment>
<dbReference type="Gene3D" id="3.60.15.10">
    <property type="entry name" value="Ribonuclease Z/Hydroxyacylglutathione hydrolase-like"/>
    <property type="match status" value="1"/>
</dbReference>
<dbReference type="GO" id="GO:0004416">
    <property type="term" value="F:hydroxyacylglutathione hydrolase activity"/>
    <property type="evidence" value="ECO:0007669"/>
    <property type="project" value="UniProtKB-UniRule"/>
</dbReference>
<dbReference type="InterPro" id="IPR050110">
    <property type="entry name" value="Glyoxalase_II_hydrolase"/>
</dbReference>
<evidence type="ECO:0000256" key="2">
    <source>
        <dbReference type="ARBA" id="ARBA00004963"/>
    </source>
</evidence>
<evidence type="ECO:0000256" key="6">
    <source>
        <dbReference type="ARBA" id="ARBA00022833"/>
    </source>
</evidence>
<comment type="function">
    <text evidence="7">Thiolesterase that catalyzes the hydrolysis of S-D-lactoyl-glutathione to form glutathione and D-lactic acid.</text>
</comment>
<dbReference type="NCBIfam" id="TIGR03413">
    <property type="entry name" value="GSH_gloB"/>
    <property type="match status" value="1"/>
</dbReference>
<dbReference type="Pfam" id="PF00753">
    <property type="entry name" value="Lactamase_B"/>
    <property type="match status" value="1"/>
</dbReference>
<feature type="domain" description="Metallo-beta-lactamase" evidence="8">
    <location>
        <begin position="13"/>
        <end position="171"/>
    </location>
</feature>
<dbReference type="PANTHER" id="PTHR43705">
    <property type="entry name" value="HYDROXYACYLGLUTATHIONE HYDROLASE"/>
    <property type="match status" value="1"/>
</dbReference>
<feature type="binding site" evidence="7">
    <location>
        <position position="133"/>
    </location>
    <ligand>
        <name>Zn(2+)</name>
        <dbReference type="ChEBI" id="CHEBI:29105"/>
        <label>2</label>
    </ligand>
</feature>
<dbReference type="HAMAP" id="MF_01374">
    <property type="entry name" value="Glyoxalase_2"/>
    <property type="match status" value="1"/>
</dbReference>
<comment type="pathway">
    <text evidence="2 7">Secondary metabolite metabolism; methylglyoxal degradation; (R)-lactate from methylglyoxal: step 2/2.</text>
</comment>
<dbReference type="PANTHER" id="PTHR43705:SF1">
    <property type="entry name" value="HYDROXYACYLGLUTATHIONE HYDROLASE GLOB"/>
    <property type="match status" value="1"/>
</dbReference>
<dbReference type="AlphaFoldDB" id="A0A2T0X149"/>
<sequence length="256" mass="28493">MTHEIVAIPCLEDNFAYLLRNGDTGRVALVDAPEAAPILEALDERGWTLSEVWLTHHHPDHVDGVPALKERHDFRTYGAAQDAHRLPPLDEALEPGTAARMVGLECRVIDVPGHTVGHVAFHVPEAKALFSADSLMALGCGRLFEGTPEQMWESLSTLMELPDDTVVYNGHDYLDTNLRFARTIERRNPDLDARADRIDSWRARDVPMGHETLGVEKATNPFLRAGLDAVKSSLDMGSQPDVAVFAEIRRRRDDFS</sequence>
<comment type="caution">
    <text evidence="9">The sequence shown here is derived from an EMBL/GenBank/DDBJ whole genome shotgun (WGS) entry which is preliminary data.</text>
</comment>
<dbReference type="OrthoDB" id="9802248at2"/>
<feature type="binding site" evidence="7">
    <location>
        <position position="60"/>
    </location>
    <ligand>
        <name>Zn(2+)</name>
        <dbReference type="ChEBI" id="CHEBI:29105"/>
        <label>2</label>
    </ligand>
</feature>
<protein>
    <recommendedName>
        <fullName evidence="7">Hydroxyacylglutathione hydrolase</fullName>
        <ecNumber evidence="7">3.1.2.6</ecNumber>
    </recommendedName>
    <alternativeName>
        <fullName evidence="7">Glyoxalase II</fullName>
        <shortName evidence="7">Glx II</shortName>
    </alternativeName>
</protein>
<dbReference type="InterPro" id="IPR017782">
    <property type="entry name" value="Hydroxyacylglutathione_Hdrlase"/>
</dbReference>
<dbReference type="GO" id="GO:0046872">
    <property type="term" value="F:metal ion binding"/>
    <property type="evidence" value="ECO:0007669"/>
    <property type="project" value="UniProtKB-KW"/>
</dbReference>
<keyword evidence="6 7" id="KW-0862">Zinc</keyword>